<feature type="transmembrane region" description="Helical" evidence="1">
    <location>
        <begin position="46"/>
        <end position="71"/>
    </location>
</feature>
<evidence type="ECO:0000256" key="1">
    <source>
        <dbReference type="SAM" id="Phobius"/>
    </source>
</evidence>
<name>A0A4Q0I7L8_9FIRM</name>
<reference evidence="4" key="1">
    <citation type="submission" date="2018-11" db="EMBL/GenBank/DDBJ databases">
        <title>Genome sequencing of a novel mesophilic and cellulolytic organism within the genus Hungateiclostridium.</title>
        <authorList>
            <person name="Rettenmaier R."/>
            <person name="Liebl W."/>
            <person name="Zverlov V."/>
        </authorList>
    </citation>
    <scope>NUCLEOTIDE SEQUENCE [LARGE SCALE GENOMIC DNA]</scope>
    <source>
        <strain evidence="4">N2K1</strain>
    </source>
</reference>
<keyword evidence="1" id="KW-1133">Transmembrane helix</keyword>
<feature type="domain" description="DUF4190" evidence="2">
    <location>
        <begin position="42"/>
        <end position="108"/>
    </location>
</feature>
<dbReference type="EMBL" id="RLII01000010">
    <property type="protein sequence ID" value="RXE59012.1"/>
    <property type="molecule type" value="Genomic_DNA"/>
</dbReference>
<dbReference type="InterPro" id="IPR025241">
    <property type="entry name" value="DUF4190"/>
</dbReference>
<proteinExistence type="predicted"/>
<dbReference type="RefSeq" id="WP_069196031.1">
    <property type="nucleotide sequence ID" value="NZ_RLII01000010.1"/>
</dbReference>
<organism evidence="3 4">
    <name type="scientific">Acetivibrio mesophilus</name>
    <dbReference type="NCBI Taxonomy" id="2487273"/>
    <lineage>
        <taxon>Bacteria</taxon>
        <taxon>Bacillati</taxon>
        <taxon>Bacillota</taxon>
        <taxon>Clostridia</taxon>
        <taxon>Eubacteriales</taxon>
        <taxon>Oscillospiraceae</taxon>
        <taxon>Acetivibrio</taxon>
    </lineage>
</organism>
<keyword evidence="1" id="KW-0812">Transmembrane</keyword>
<sequence>MKRCPKCNFLNEDFAASCGSCGVSFGFGKGKKSKSSKTNPYAKYSLIFGIVSIPLICLCLGWIPGAIAIVFGAVARYRIKRSQDTQTGATMALIGIILGIVSVGAAVALLIYAAVSTDPAVREFWQNLDVQLKESGNN</sequence>
<keyword evidence="4" id="KW-1185">Reference proteome</keyword>
<evidence type="ECO:0000259" key="2">
    <source>
        <dbReference type="Pfam" id="PF13828"/>
    </source>
</evidence>
<evidence type="ECO:0000313" key="4">
    <source>
        <dbReference type="Proteomes" id="UP000289166"/>
    </source>
</evidence>
<gene>
    <name evidence="3" type="ORF">EFD62_09450</name>
</gene>
<keyword evidence="1" id="KW-0472">Membrane</keyword>
<accession>A0A4Q0I7L8</accession>
<protein>
    <submittedName>
        <fullName evidence="3">DUF4190 domain-containing protein</fullName>
    </submittedName>
</protein>
<dbReference type="AlphaFoldDB" id="A0A4Q0I7L8"/>
<dbReference type="OrthoDB" id="1822921at2"/>
<comment type="caution">
    <text evidence="3">The sequence shown here is derived from an EMBL/GenBank/DDBJ whole genome shotgun (WGS) entry which is preliminary data.</text>
</comment>
<dbReference type="Proteomes" id="UP000289166">
    <property type="component" value="Unassembled WGS sequence"/>
</dbReference>
<dbReference type="Pfam" id="PF13828">
    <property type="entry name" value="DUF4190"/>
    <property type="match status" value="1"/>
</dbReference>
<feature type="transmembrane region" description="Helical" evidence="1">
    <location>
        <begin position="92"/>
        <end position="115"/>
    </location>
</feature>
<evidence type="ECO:0000313" key="3">
    <source>
        <dbReference type="EMBL" id="RXE59012.1"/>
    </source>
</evidence>